<comment type="subcellular location">
    <subcellularLocation>
        <location evidence="1 7">Cell membrane</location>
        <topology evidence="1 7">Multi-pass membrane protein</topology>
    </subcellularLocation>
</comment>
<protein>
    <submittedName>
        <fullName evidence="9">ABC transporter permease</fullName>
    </submittedName>
</protein>
<name>A0A516H4N7_9PROT</name>
<feature type="transmembrane region" description="Helical" evidence="7">
    <location>
        <begin position="103"/>
        <end position="129"/>
    </location>
</feature>
<dbReference type="RefSeq" id="WP_144069682.1">
    <property type="nucleotide sequence ID" value="NZ_CP041636.1"/>
</dbReference>
<comment type="similarity">
    <text evidence="7">Belongs to the binding-protein-dependent transport system permease family.</text>
</comment>
<dbReference type="EMBL" id="CP041636">
    <property type="protein sequence ID" value="QDO98701.1"/>
    <property type="molecule type" value="Genomic_DNA"/>
</dbReference>
<dbReference type="Pfam" id="PF00528">
    <property type="entry name" value="BPD_transp_1"/>
    <property type="match status" value="1"/>
</dbReference>
<keyword evidence="10" id="KW-1185">Reference proteome</keyword>
<dbReference type="OrthoDB" id="9786495at2"/>
<proteinExistence type="inferred from homology"/>
<evidence type="ECO:0000313" key="9">
    <source>
        <dbReference type="EMBL" id="QDO98701.1"/>
    </source>
</evidence>
<feature type="transmembrane region" description="Helical" evidence="7">
    <location>
        <begin position="45"/>
        <end position="65"/>
    </location>
</feature>
<evidence type="ECO:0000256" key="7">
    <source>
        <dbReference type="RuleBase" id="RU363032"/>
    </source>
</evidence>
<feature type="transmembrane region" description="Helical" evidence="7">
    <location>
        <begin position="135"/>
        <end position="154"/>
    </location>
</feature>
<evidence type="ECO:0000256" key="1">
    <source>
        <dbReference type="ARBA" id="ARBA00004651"/>
    </source>
</evidence>
<dbReference type="AlphaFoldDB" id="A0A516H4N7"/>
<feature type="transmembrane region" description="Helical" evidence="7">
    <location>
        <begin position="230"/>
        <end position="252"/>
    </location>
</feature>
<keyword evidence="3" id="KW-1003">Cell membrane</keyword>
<dbReference type="PROSITE" id="PS50928">
    <property type="entry name" value="ABC_TM1"/>
    <property type="match status" value="1"/>
</dbReference>
<dbReference type="InterPro" id="IPR000515">
    <property type="entry name" value="MetI-like"/>
</dbReference>
<evidence type="ECO:0000256" key="6">
    <source>
        <dbReference type="ARBA" id="ARBA00023136"/>
    </source>
</evidence>
<gene>
    <name evidence="9" type="ORF">FNB15_16085</name>
</gene>
<evidence type="ECO:0000313" key="10">
    <source>
        <dbReference type="Proteomes" id="UP000317496"/>
    </source>
</evidence>
<feature type="transmembrane region" description="Helical" evidence="7">
    <location>
        <begin position="17"/>
        <end position="38"/>
    </location>
</feature>
<dbReference type="GO" id="GO:0055085">
    <property type="term" value="P:transmembrane transport"/>
    <property type="evidence" value="ECO:0007669"/>
    <property type="project" value="InterPro"/>
</dbReference>
<keyword evidence="6 7" id="KW-0472">Membrane</keyword>
<accession>A0A516H4N7</accession>
<keyword evidence="2 7" id="KW-0813">Transport</keyword>
<dbReference type="KEGG" id="fer:FNB15_16085"/>
<evidence type="ECO:0000256" key="3">
    <source>
        <dbReference type="ARBA" id="ARBA00022475"/>
    </source>
</evidence>
<feature type="domain" description="ABC transmembrane type-1" evidence="8">
    <location>
        <begin position="69"/>
        <end position="249"/>
    </location>
</feature>
<evidence type="ECO:0000256" key="2">
    <source>
        <dbReference type="ARBA" id="ARBA00022448"/>
    </source>
</evidence>
<evidence type="ECO:0000256" key="4">
    <source>
        <dbReference type="ARBA" id="ARBA00022692"/>
    </source>
</evidence>
<dbReference type="GO" id="GO:0005886">
    <property type="term" value="C:plasma membrane"/>
    <property type="evidence" value="ECO:0007669"/>
    <property type="project" value="UniProtKB-SubCell"/>
</dbReference>
<dbReference type="SUPFAM" id="SSF161098">
    <property type="entry name" value="MetI-like"/>
    <property type="match status" value="1"/>
</dbReference>
<evidence type="ECO:0000256" key="5">
    <source>
        <dbReference type="ARBA" id="ARBA00022989"/>
    </source>
</evidence>
<dbReference type="Gene3D" id="1.10.3720.10">
    <property type="entry name" value="MetI-like"/>
    <property type="match status" value="1"/>
</dbReference>
<dbReference type="PANTHER" id="PTHR30151:SF20">
    <property type="entry name" value="ABC TRANSPORTER PERMEASE PROTEIN HI_0355-RELATED"/>
    <property type="match status" value="1"/>
</dbReference>
<dbReference type="CDD" id="cd06261">
    <property type="entry name" value="TM_PBP2"/>
    <property type="match status" value="1"/>
</dbReference>
<dbReference type="PANTHER" id="PTHR30151">
    <property type="entry name" value="ALKANE SULFONATE ABC TRANSPORTER-RELATED, MEMBRANE SUBUNIT"/>
    <property type="match status" value="1"/>
</dbReference>
<feature type="transmembrane region" description="Helical" evidence="7">
    <location>
        <begin position="187"/>
        <end position="210"/>
    </location>
</feature>
<reference evidence="9 10" key="1">
    <citation type="submission" date="2019-07" db="EMBL/GenBank/DDBJ databases">
        <title>Genome sequencing for Ferrovibrio sp. K5.</title>
        <authorList>
            <person name="Park S.-J."/>
        </authorList>
    </citation>
    <scope>NUCLEOTIDE SEQUENCE [LARGE SCALE GENOMIC DNA]</scope>
    <source>
        <strain evidence="9 10">K5</strain>
    </source>
</reference>
<evidence type="ECO:0000259" key="8">
    <source>
        <dbReference type="PROSITE" id="PS50928"/>
    </source>
</evidence>
<dbReference type="Proteomes" id="UP000317496">
    <property type="component" value="Chromosome"/>
</dbReference>
<keyword evidence="4 7" id="KW-0812">Transmembrane</keyword>
<dbReference type="InterPro" id="IPR035906">
    <property type="entry name" value="MetI-like_sf"/>
</dbReference>
<sequence>MAAAEPDTPQDKPKGPYLRWLMILAIHVAAIILWELAVRATKLPAFILPAPSAIFATLAKTNYAWASNTWVTAQEIYGGYLLSVIAGVALALMFTWSRLLTLLMFPLFITLNMIPKVALGPLIIVWFSYGIGTNILITLSLCFFPILLTTVRGLKEVEPDLLDLVKSLKGSQWQTFIYIQLPGSLPYLFSGMKVAAILAVAGAVVGEFISSDKGLGYLMIQVQAALDTPAMFMAVILITLLGIALYLLVLLLEHLLVRKDARISS</sequence>
<keyword evidence="5 7" id="KW-1133">Transmembrane helix</keyword>
<feature type="transmembrane region" description="Helical" evidence="7">
    <location>
        <begin position="77"/>
        <end position="96"/>
    </location>
</feature>
<organism evidence="9 10">
    <name type="scientific">Ferrovibrio terrae</name>
    <dbReference type="NCBI Taxonomy" id="2594003"/>
    <lineage>
        <taxon>Bacteria</taxon>
        <taxon>Pseudomonadati</taxon>
        <taxon>Pseudomonadota</taxon>
        <taxon>Alphaproteobacteria</taxon>
        <taxon>Rhodospirillales</taxon>
        <taxon>Rhodospirillaceae</taxon>
        <taxon>Ferrovibrio</taxon>
    </lineage>
</organism>